<organism evidence="1 2">
    <name type="scientific">Alysiella filiformis DSM 16848</name>
    <dbReference type="NCBI Taxonomy" id="1120981"/>
    <lineage>
        <taxon>Bacteria</taxon>
        <taxon>Pseudomonadati</taxon>
        <taxon>Pseudomonadota</taxon>
        <taxon>Betaproteobacteria</taxon>
        <taxon>Neisseriales</taxon>
        <taxon>Neisseriaceae</taxon>
        <taxon>Alysiella</taxon>
    </lineage>
</organism>
<accession>A0A286E657</accession>
<keyword evidence="2" id="KW-1185">Reference proteome</keyword>
<evidence type="ECO:0000313" key="2">
    <source>
        <dbReference type="Proteomes" id="UP000219669"/>
    </source>
</evidence>
<dbReference type="EMBL" id="OCNF01000004">
    <property type="protein sequence ID" value="SOD66395.1"/>
    <property type="molecule type" value="Genomic_DNA"/>
</dbReference>
<dbReference type="Proteomes" id="UP000219669">
    <property type="component" value="Unassembled WGS sequence"/>
</dbReference>
<proteinExistence type="predicted"/>
<protein>
    <submittedName>
        <fullName evidence="1">Uncharacterized protein</fullName>
    </submittedName>
</protein>
<gene>
    <name evidence="1" type="ORF">SAMN02746062_00590</name>
</gene>
<evidence type="ECO:0000313" key="1">
    <source>
        <dbReference type="EMBL" id="SOD66395.1"/>
    </source>
</evidence>
<dbReference type="AlphaFoldDB" id="A0A286E657"/>
<name>A0A286E657_9NEIS</name>
<sequence length="129" mass="13546">MQNQSSDKIIINQTEINAILDTSASTGLVGLLKNAHLLAIANQSCSAVPPESISMLHSYIETTAVTLGDTLNALSFVVANGKYGNATEYITPLLLADFAAVVGELLPYLVELGTSLNASPILPAQSPQY</sequence>
<dbReference type="RefSeq" id="WP_097113679.1">
    <property type="nucleotide sequence ID" value="NZ_CP083931.1"/>
</dbReference>
<reference evidence="1 2" key="1">
    <citation type="submission" date="2017-09" db="EMBL/GenBank/DDBJ databases">
        <authorList>
            <person name="Ehlers B."/>
            <person name="Leendertz F.H."/>
        </authorList>
    </citation>
    <scope>NUCLEOTIDE SEQUENCE [LARGE SCALE GENOMIC DNA]</scope>
    <source>
        <strain evidence="1 2">DSM 16848</strain>
    </source>
</reference>